<feature type="region of interest" description="Disordered" evidence="1">
    <location>
        <begin position="296"/>
        <end position="336"/>
    </location>
</feature>
<organism evidence="3 4">
    <name type="scientific">Electrophorus voltai</name>
    <dbReference type="NCBI Taxonomy" id="2609070"/>
    <lineage>
        <taxon>Eukaryota</taxon>
        <taxon>Metazoa</taxon>
        <taxon>Chordata</taxon>
        <taxon>Craniata</taxon>
        <taxon>Vertebrata</taxon>
        <taxon>Euteleostomi</taxon>
        <taxon>Actinopterygii</taxon>
        <taxon>Neopterygii</taxon>
        <taxon>Teleostei</taxon>
        <taxon>Ostariophysi</taxon>
        <taxon>Gymnotiformes</taxon>
        <taxon>Gymnotoidei</taxon>
        <taxon>Gymnotidae</taxon>
        <taxon>Electrophorus</taxon>
    </lineage>
</organism>
<dbReference type="InterPro" id="IPR036397">
    <property type="entry name" value="RNaseH_sf"/>
</dbReference>
<dbReference type="Pfam" id="PF24626">
    <property type="entry name" value="SH3_Tf2-1"/>
    <property type="match status" value="1"/>
</dbReference>
<dbReference type="EMBL" id="JAROKS010000026">
    <property type="protein sequence ID" value="KAK1784928.1"/>
    <property type="molecule type" value="Genomic_DNA"/>
</dbReference>
<sequence>MSREVVRYVATAKHLAHRLQVYPLHGRLLFHQVSRVFGLPEDIVSDRGPQFTSKVWWELLGKLNVMVSLTSGYHPQANGQVEKENQELGRYLRAYCQDQPETWSTDLPWAEYTQNSLRHEATGLTACECVLGFQPPLYPWNPPKSDQPVVEVWCWHSEQVWEEAHQRLRKAIAVYKRKADRRRGETPLYEPGQKVWVSKTDGRAGPRGKLATRYEGPYTVTQCINELTYHIGLPGNSRASQTFQSFRCTTSPLAGGRWSGTQGYILGSRLRGSRVSHTPGGWRGLRGRFCHARKNQAAPSPLAHTQSTVFSSTSPREKREPSKNRPPCPLGWKRHGPRRWSGNSRVKVTFLWSGAAAVWREQERRRGMLEMQQPWVNEPRRKPQPALQRRQRGAGELLTAPTQPVILGQD</sequence>
<evidence type="ECO:0000259" key="2">
    <source>
        <dbReference type="PROSITE" id="PS50994"/>
    </source>
</evidence>
<dbReference type="SUPFAM" id="SSF53098">
    <property type="entry name" value="Ribonuclease H-like"/>
    <property type="match status" value="1"/>
</dbReference>
<dbReference type="PANTHER" id="PTHR37984:SF15">
    <property type="entry name" value="INTEGRASE CATALYTIC DOMAIN-CONTAINING PROTEIN"/>
    <property type="match status" value="1"/>
</dbReference>
<dbReference type="InterPro" id="IPR001584">
    <property type="entry name" value="Integrase_cat-core"/>
</dbReference>
<dbReference type="InterPro" id="IPR012337">
    <property type="entry name" value="RNaseH-like_sf"/>
</dbReference>
<dbReference type="PROSITE" id="PS50994">
    <property type="entry name" value="INTEGRASE"/>
    <property type="match status" value="1"/>
</dbReference>
<dbReference type="AlphaFoldDB" id="A0AAD8YRV9"/>
<keyword evidence="4" id="KW-1185">Reference proteome</keyword>
<dbReference type="GO" id="GO:0015074">
    <property type="term" value="P:DNA integration"/>
    <property type="evidence" value="ECO:0007669"/>
    <property type="project" value="InterPro"/>
</dbReference>
<evidence type="ECO:0000313" key="4">
    <source>
        <dbReference type="Proteomes" id="UP001239994"/>
    </source>
</evidence>
<dbReference type="Proteomes" id="UP001239994">
    <property type="component" value="Unassembled WGS sequence"/>
</dbReference>
<gene>
    <name evidence="3" type="ORF">P4O66_018193</name>
</gene>
<feature type="domain" description="Integrase catalytic" evidence="2">
    <location>
        <begin position="1"/>
        <end position="134"/>
    </location>
</feature>
<protein>
    <recommendedName>
        <fullName evidence="2">Integrase catalytic domain-containing protein</fullName>
    </recommendedName>
</protein>
<feature type="compositionally biased region" description="Polar residues" evidence="1">
    <location>
        <begin position="303"/>
        <end position="314"/>
    </location>
</feature>
<dbReference type="InterPro" id="IPR050951">
    <property type="entry name" value="Retrovirus_Pol_polyprotein"/>
</dbReference>
<proteinExistence type="predicted"/>
<name>A0AAD8YRV9_9TELE</name>
<accession>A0AAD8YRV9</accession>
<dbReference type="PANTHER" id="PTHR37984">
    <property type="entry name" value="PROTEIN CBG26694"/>
    <property type="match status" value="1"/>
</dbReference>
<comment type="caution">
    <text evidence="3">The sequence shown here is derived from an EMBL/GenBank/DDBJ whole genome shotgun (WGS) entry which is preliminary data.</text>
</comment>
<evidence type="ECO:0000256" key="1">
    <source>
        <dbReference type="SAM" id="MobiDB-lite"/>
    </source>
</evidence>
<dbReference type="Gene3D" id="3.30.420.10">
    <property type="entry name" value="Ribonuclease H-like superfamily/Ribonuclease H"/>
    <property type="match status" value="1"/>
</dbReference>
<reference evidence="3" key="1">
    <citation type="submission" date="2023-03" db="EMBL/GenBank/DDBJ databases">
        <title>Electrophorus voltai genome.</title>
        <authorList>
            <person name="Bian C."/>
        </authorList>
    </citation>
    <scope>NUCLEOTIDE SEQUENCE</scope>
    <source>
        <strain evidence="3">CB-2022</strain>
        <tissue evidence="3">Muscle</tissue>
    </source>
</reference>
<feature type="region of interest" description="Disordered" evidence="1">
    <location>
        <begin position="372"/>
        <end position="410"/>
    </location>
</feature>
<dbReference type="InterPro" id="IPR056924">
    <property type="entry name" value="SH3_Tf2-1"/>
</dbReference>
<evidence type="ECO:0000313" key="3">
    <source>
        <dbReference type="EMBL" id="KAK1784928.1"/>
    </source>
</evidence>
<dbReference type="GO" id="GO:0003676">
    <property type="term" value="F:nucleic acid binding"/>
    <property type="evidence" value="ECO:0007669"/>
    <property type="project" value="InterPro"/>
</dbReference>